<dbReference type="GO" id="GO:0004803">
    <property type="term" value="F:transposase activity"/>
    <property type="evidence" value="ECO:0007669"/>
    <property type="project" value="InterPro"/>
</dbReference>
<dbReference type="SUPFAM" id="SSF46689">
    <property type="entry name" value="Homeodomain-like"/>
    <property type="match status" value="1"/>
</dbReference>
<dbReference type="Pfam" id="PF01527">
    <property type="entry name" value="HTH_Tnp_1"/>
    <property type="match status" value="1"/>
</dbReference>
<dbReference type="InterPro" id="IPR002514">
    <property type="entry name" value="Transposase_8"/>
</dbReference>
<dbReference type="AlphaFoldDB" id="A0A1H5SBF7"/>
<dbReference type="Gene3D" id="1.10.10.60">
    <property type="entry name" value="Homeodomain-like"/>
    <property type="match status" value="1"/>
</dbReference>
<accession>A0A1H5SBF7</accession>
<dbReference type="InterPro" id="IPR009057">
    <property type="entry name" value="Homeodomain-like_sf"/>
</dbReference>
<dbReference type="RefSeq" id="WP_181023726.1">
    <property type="nucleotide sequence ID" value="NZ_FNUX01000002.1"/>
</dbReference>
<proteinExistence type="predicted"/>
<protein>
    <submittedName>
        <fullName evidence="1">Transposase</fullName>
    </submittedName>
</protein>
<reference evidence="1 2" key="1">
    <citation type="submission" date="2016-10" db="EMBL/GenBank/DDBJ databases">
        <authorList>
            <person name="de Groot N.N."/>
        </authorList>
    </citation>
    <scope>NUCLEOTIDE SEQUENCE [LARGE SCALE GENOMIC DNA]</scope>
    <source>
        <strain evidence="1 2">Nm13</strain>
    </source>
</reference>
<organism evidence="1 2">
    <name type="scientific">Nitrosomonas ureae</name>
    <dbReference type="NCBI Taxonomy" id="44577"/>
    <lineage>
        <taxon>Bacteria</taxon>
        <taxon>Pseudomonadati</taxon>
        <taxon>Pseudomonadota</taxon>
        <taxon>Betaproteobacteria</taxon>
        <taxon>Nitrosomonadales</taxon>
        <taxon>Nitrosomonadaceae</taxon>
        <taxon>Nitrosomonas</taxon>
    </lineage>
</organism>
<gene>
    <name evidence="1" type="ORF">SAMN05216334_10273</name>
</gene>
<dbReference type="EMBL" id="FNUX01000002">
    <property type="protein sequence ID" value="SEF47151.1"/>
    <property type="molecule type" value="Genomic_DNA"/>
</dbReference>
<evidence type="ECO:0000313" key="2">
    <source>
        <dbReference type="Proteomes" id="UP000236753"/>
    </source>
</evidence>
<dbReference type="GO" id="GO:0003677">
    <property type="term" value="F:DNA binding"/>
    <property type="evidence" value="ECO:0007669"/>
    <property type="project" value="InterPro"/>
</dbReference>
<evidence type="ECO:0000313" key="1">
    <source>
        <dbReference type="EMBL" id="SEF47151.1"/>
    </source>
</evidence>
<dbReference type="Proteomes" id="UP000236753">
    <property type="component" value="Unassembled WGS sequence"/>
</dbReference>
<name>A0A1H5SBF7_9PROT</name>
<dbReference type="GO" id="GO:0006313">
    <property type="term" value="P:DNA transposition"/>
    <property type="evidence" value="ECO:0007669"/>
    <property type="project" value="InterPro"/>
</dbReference>
<sequence length="80" mass="9071">MKLPRTQYSQKFREQSVKFFKESGLTLVEAAKRLSLSKGTLKNWVYADKRGELALVGKHQFVTSTIYAAILCQSTGCLNR</sequence>